<keyword evidence="6" id="KW-0408">Iron</keyword>
<dbReference type="GeneID" id="19944704"/>
<dbReference type="InterPro" id="IPR007238">
    <property type="entry name" value="DNA_primase_lsu_euk/arc"/>
</dbReference>
<keyword evidence="4" id="KW-0235">DNA replication</keyword>
<keyword evidence="3" id="KW-0639">Primosome</keyword>
<dbReference type="VEuPathDB" id="FungiDB:SDRG_03977"/>
<keyword evidence="10" id="KW-1185">Reference proteome</keyword>
<feature type="domain" description="DNA primase large subunit C-terminal" evidence="8">
    <location>
        <begin position="215"/>
        <end position="378"/>
    </location>
</feature>
<dbReference type="Gene3D" id="1.20.930.80">
    <property type="match status" value="1"/>
</dbReference>
<name>T0QYB0_SAPDV</name>
<keyword evidence="7" id="KW-0411">Iron-sulfur</keyword>
<dbReference type="EMBL" id="JH767140">
    <property type="protein sequence ID" value="EQC39025.1"/>
    <property type="molecule type" value="Genomic_DNA"/>
</dbReference>
<evidence type="ECO:0000256" key="1">
    <source>
        <dbReference type="ARBA" id="ARBA00001966"/>
    </source>
</evidence>
<dbReference type="Proteomes" id="UP000030762">
    <property type="component" value="Unassembled WGS sequence"/>
</dbReference>
<keyword evidence="5" id="KW-0479">Metal-binding</keyword>
<dbReference type="InParanoid" id="T0QYB0"/>
<sequence>MDLVYPTPPTAPVALDALADAALARLRVLVATDASDGAQRTAADAVGYYGLRLMVAATSDATFFHEWWLRAETKLFRARLLWYLDSNATVVAKSALVQYLLALAPTTYATDDDGALLVPFYEVPPLVAQRHTTLRGGYCRVSSLSHDMAVLLTQHRATALETELTTATRTLSFLDLGRFASLIARVQGAIREACQSRTVGVRGGRRRLACTADVDAAPLPLCMASLYTTLTQTRHLKYDGRNQLRLFLKGAGFTYADNYAFWKSLFCPPTTPAEFEKKYAYNIKHGYGLVGSRKDYAPFDCISIQNGPAPRAGQCHGCPFKHWETSFLVAKLRPTVGLETATAIAEMAKSGQYGRACAMHFEAKTKRQVATIAHPNVYLDMAHAEY</sequence>
<dbReference type="InterPro" id="IPR058560">
    <property type="entry name" value="DNA_primase_C"/>
</dbReference>
<evidence type="ECO:0000256" key="3">
    <source>
        <dbReference type="ARBA" id="ARBA00022515"/>
    </source>
</evidence>
<gene>
    <name evidence="9" type="ORF">SDRG_03977</name>
</gene>
<evidence type="ECO:0000313" key="10">
    <source>
        <dbReference type="Proteomes" id="UP000030762"/>
    </source>
</evidence>
<reference evidence="9 10" key="1">
    <citation type="submission" date="2012-04" db="EMBL/GenBank/DDBJ databases">
        <title>The Genome Sequence of Saprolegnia declina VS20.</title>
        <authorList>
            <consortium name="The Broad Institute Genome Sequencing Platform"/>
            <person name="Russ C."/>
            <person name="Nusbaum C."/>
            <person name="Tyler B."/>
            <person name="van West P."/>
            <person name="Dieguez-Uribeondo J."/>
            <person name="de Bruijn I."/>
            <person name="Tripathy S."/>
            <person name="Jiang R."/>
            <person name="Young S.K."/>
            <person name="Zeng Q."/>
            <person name="Gargeya S."/>
            <person name="Fitzgerald M."/>
            <person name="Haas B."/>
            <person name="Abouelleil A."/>
            <person name="Alvarado L."/>
            <person name="Arachchi H.M."/>
            <person name="Berlin A."/>
            <person name="Chapman S.B."/>
            <person name="Goldberg J."/>
            <person name="Griggs A."/>
            <person name="Gujja S."/>
            <person name="Hansen M."/>
            <person name="Howarth C."/>
            <person name="Imamovic A."/>
            <person name="Larimer J."/>
            <person name="McCowen C."/>
            <person name="Montmayeur A."/>
            <person name="Murphy C."/>
            <person name="Neiman D."/>
            <person name="Pearson M."/>
            <person name="Priest M."/>
            <person name="Roberts A."/>
            <person name="Saif S."/>
            <person name="Shea T."/>
            <person name="Sisk P."/>
            <person name="Sykes S."/>
            <person name="Wortman J."/>
            <person name="Nusbaum C."/>
            <person name="Birren B."/>
        </authorList>
    </citation>
    <scope>NUCLEOTIDE SEQUENCE [LARGE SCALE GENOMIC DNA]</scope>
    <source>
        <strain evidence="9 10">VS20</strain>
    </source>
</reference>
<dbReference type="OrthoDB" id="421393at2759"/>
<dbReference type="GO" id="GO:0005658">
    <property type="term" value="C:alpha DNA polymerase:primase complex"/>
    <property type="evidence" value="ECO:0007669"/>
    <property type="project" value="TreeGrafter"/>
</dbReference>
<comment type="cofactor">
    <cofactor evidence="1">
        <name>[4Fe-4S] cluster</name>
        <dbReference type="ChEBI" id="CHEBI:49883"/>
    </cofactor>
</comment>
<dbReference type="GO" id="GO:0051539">
    <property type="term" value="F:4 iron, 4 sulfur cluster binding"/>
    <property type="evidence" value="ECO:0007669"/>
    <property type="project" value="UniProtKB-KW"/>
</dbReference>
<accession>T0QYB0</accession>
<dbReference type="Pfam" id="PF04104">
    <property type="entry name" value="DNA_primase_lrg"/>
    <property type="match status" value="1"/>
</dbReference>
<evidence type="ECO:0000256" key="2">
    <source>
        <dbReference type="ARBA" id="ARBA00022485"/>
    </source>
</evidence>
<proteinExistence type="predicted"/>
<dbReference type="RefSeq" id="XP_008607849.1">
    <property type="nucleotide sequence ID" value="XM_008609627.1"/>
</dbReference>
<evidence type="ECO:0000256" key="5">
    <source>
        <dbReference type="ARBA" id="ARBA00022723"/>
    </source>
</evidence>
<organism evidence="9 10">
    <name type="scientific">Saprolegnia diclina (strain VS20)</name>
    <dbReference type="NCBI Taxonomy" id="1156394"/>
    <lineage>
        <taxon>Eukaryota</taxon>
        <taxon>Sar</taxon>
        <taxon>Stramenopiles</taxon>
        <taxon>Oomycota</taxon>
        <taxon>Saprolegniomycetes</taxon>
        <taxon>Saprolegniales</taxon>
        <taxon>Saprolegniaceae</taxon>
        <taxon>Saprolegnia</taxon>
    </lineage>
</organism>
<keyword evidence="2" id="KW-0004">4Fe-4S</keyword>
<dbReference type="eggNOG" id="KOG2267">
    <property type="taxonomic scope" value="Eukaryota"/>
</dbReference>
<dbReference type="OMA" id="WDWLVTA"/>
<dbReference type="PANTHER" id="PTHR10537">
    <property type="entry name" value="DNA PRIMASE LARGE SUBUNIT"/>
    <property type="match status" value="1"/>
</dbReference>
<dbReference type="AlphaFoldDB" id="T0QYB0"/>
<dbReference type="STRING" id="1156394.T0QYB0"/>
<evidence type="ECO:0000313" key="9">
    <source>
        <dbReference type="EMBL" id="EQC39025.1"/>
    </source>
</evidence>
<dbReference type="GO" id="GO:0006269">
    <property type="term" value="P:DNA replication, synthesis of primer"/>
    <property type="evidence" value="ECO:0007669"/>
    <property type="project" value="UniProtKB-KW"/>
</dbReference>
<dbReference type="PANTHER" id="PTHR10537:SF3">
    <property type="entry name" value="DNA PRIMASE LARGE SUBUNIT"/>
    <property type="match status" value="1"/>
</dbReference>
<dbReference type="GO" id="GO:0006270">
    <property type="term" value="P:DNA replication initiation"/>
    <property type="evidence" value="ECO:0007669"/>
    <property type="project" value="TreeGrafter"/>
</dbReference>
<evidence type="ECO:0000256" key="4">
    <source>
        <dbReference type="ARBA" id="ARBA00022705"/>
    </source>
</evidence>
<protein>
    <recommendedName>
        <fullName evidence="8">DNA primase large subunit C-terminal domain-containing protein</fullName>
    </recommendedName>
</protein>
<dbReference type="GO" id="GO:0046872">
    <property type="term" value="F:metal ion binding"/>
    <property type="evidence" value="ECO:0007669"/>
    <property type="project" value="UniProtKB-KW"/>
</dbReference>
<evidence type="ECO:0000256" key="7">
    <source>
        <dbReference type="ARBA" id="ARBA00023014"/>
    </source>
</evidence>
<evidence type="ECO:0000256" key="6">
    <source>
        <dbReference type="ARBA" id="ARBA00023004"/>
    </source>
</evidence>
<evidence type="ECO:0000259" key="8">
    <source>
        <dbReference type="Pfam" id="PF04104"/>
    </source>
</evidence>